<evidence type="ECO:0000313" key="2">
    <source>
        <dbReference type="Proteomes" id="UP001175271"/>
    </source>
</evidence>
<organism evidence="1 2">
    <name type="scientific">Steinernema hermaphroditum</name>
    <dbReference type="NCBI Taxonomy" id="289476"/>
    <lineage>
        <taxon>Eukaryota</taxon>
        <taxon>Metazoa</taxon>
        <taxon>Ecdysozoa</taxon>
        <taxon>Nematoda</taxon>
        <taxon>Chromadorea</taxon>
        <taxon>Rhabditida</taxon>
        <taxon>Tylenchina</taxon>
        <taxon>Panagrolaimomorpha</taxon>
        <taxon>Strongyloidoidea</taxon>
        <taxon>Steinernematidae</taxon>
        <taxon>Steinernema</taxon>
    </lineage>
</organism>
<evidence type="ECO:0000313" key="1">
    <source>
        <dbReference type="EMBL" id="KAK0393092.1"/>
    </source>
</evidence>
<proteinExistence type="predicted"/>
<gene>
    <name evidence="1" type="ORF">QR680_000052</name>
</gene>
<reference evidence="1" key="1">
    <citation type="submission" date="2023-06" db="EMBL/GenBank/DDBJ databases">
        <title>Genomic analysis of the entomopathogenic nematode Steinernema hermaphroditum.</title>
        <authorList>
            <person name="Schwarz E.M."/>
            <person name="Heppert J.K."/>
            <person name="Baniya A."/>
            <person name="Schwartz H.T."/>
            <person name="Tan C.-H."/>
            <person name="Antoshechkin I."/>
            <person name="Sternberg P.W."/>
            <person name="Goodrich-Blair H."/>
            <person name="Dillman A.R."/>
        </authorList>
    </citation>
    <scope>NUCLEOTIDE SEQUENCE</scope>
    <source>
        <strain evidence="1">PS9179</strain>
        <tissue evidence="1">Whole animal</tissue>
    </source>
</reference>
<dbReference type="AlphaFoldDB" id="A0AA39LDD6"/>
<accession>A0AA39LDD6</accession>
<sequence>MAEDRVVQSASLETQLFNYIEQSSINAQEHPFLRELLRFLQTSHEYVEWKRSVDNSFAYLSEDVISGIISQAENLEDDKRCKEFCASYPLKCNLLKHICQVSGLWGRIARRLTCTELKGERFYQYSLSESGVFVKKVLPEELKYNDFINFAVFRHPRACCSEEQLSAIAQKLYGYIDMDFDAARPKLFQRLFPCMNLPFSKILLRCPGQPNPHIDGFIIKQIARQHLRYLQLAVNFSANVEPYIVKFVKSNNFEGFLANGRNFSAAFYQALYSVFMEKSIITAQRPSIQLRIDETTSQQIKNFLFILYNKEEYRNLEDPKYRTIEPHAIFVDCNVRTDIERMNGFSELKIWM</sequence>
<comment type="caution">
    <text evidence="1">The sequence shown here is derived from an EMBL/GenBank/DDBJ whole genome shotgun (WGS) entry which is preliminary data.</text>
</comment>
<dbReference type="Proteomes" id="UP001175271">
    <property type="component" value="Unassembled WGS sequence"/>
</dbReference>
<protein>
    <submittedName>
        <fullName evidence="1">Uncharacterized protein</fullName>
    </submittedName>
</protein>
<keyword evidence="2" id="KW-1185">Reference proteome</keyword>
<dbReference type="EMBL" id="JAUCMV010000005">
    <property type="protein sequence ID" value="KAK0393092.1"/>
    <property type="molecule type" value="Genomic_DNA"/>
</dbReference>
<name>A0AA39LDD6_9BILA</name>